<reference evidence="2 3" key="1">
    <citation type="submission" date="2023-06" db="EMBL/GenBank/DDBJ databases">
        <title>Roseiconus lacunae JC819 isolated from Gulf of Mannar region, Tamil Nadu.</title>
        <authorList>
            <person name="Pk S."/>
            <person name="Ch S."/>
            <person name="Ch V.R."/>
        </authorList>
    </citation>
    <scope>NUCLEOTIDE SEQUENCE [LARGE SCALE GENOMIC DNA]</scope>
    <source>
        <strain evidence="2 3">JC819</strain>
    </source>
</reference>
<evidence type="ECO:0000313" key="2">
    <source>
        <dbReference type="EMBL" id="MDM4014619.1"/>
    </source>
</evidence>
<comment type="caution">
    <text evidence="2">The sequence shown here is derived from an EMBL/GenBank/DDBJ whole genome shotgun (WGS) entry which is preliminary data.</text>
</comment>
<dbReference type="Proteomes" id="UP001239462">
    <property type="component" value="Unassembled WGS sequence"/>
</dbReference>
<gene>
    <name evidence="2" type="ORF">QTN89_04195</name>
</gene>
<sequence>MPRRRRQLPPNQNTLPFADPANVLEHIALFGSDLSYHPRKTPVPTDHEPGTLHRVEIYAQRLAAGEDLWHPDDKQIELPATGFDALIASLGPQFGDAARSDPKTQGDLKIRQSLSPKPDS</sequence>
<accession>A0ABT7PDP0</accession>
<dbReference type="EMBL" id="JASZZN010000003">
    <property type="protein sequence ID" value="MDM4014619.1"/>
    <property type="molecule type" value="Genomic_DNA"/>
</dbReference>
<organism evidence="2 3">
    <name type="scientific">Roseiconus lacunae</name>
    <dbReference type="NCBI Taxonomy" id="2605694"/>
    <lineage>
        <taxon>Bacteria</taxon>
        <taxon>Pseudomonadati</taxon>
        <taxon>Planctomycetota</taxon>
        <taxon>Planctomycetia</taxon>
        <taxon>Pirellulales</taxon>
        <taxon>Pirellulaceae</taxon>
        <taxon>Roseiconus</taxon>
    </lineage>
</organism>
<protein>
    <submittedName>
        <fullName evidence="2">Uncharacterized protein</fullName>
    </submittedName>
</protein>
<feature type="region of interest" description="Disordered" evidence="1">
    <location>
        <begin position="93"/>
        <end position="120"/>
    </location>
</feature>
<evidence type="ECO:0000313" key="3">
    <source>
        <dbReference type="Proteomes" id="UP001239462"/>
    </source>
</evidence>
<evidence type="ECO:0000256" key="1">
    <source>
        <dbReference type="SAM" id="MobiDB-lite"/>
    </source>
</evidence>
<proteinExistence type="predicted"/>
<feature type="compositionally biased region" description="Basic and acidic residues" evidence="1">
    <location>
        <begin position="98"/>
        <end position="110"/>
    </location>
</feature>
<dbReference type="RefSeq" id="WP_289162303.1">
    <property type="nucleotide sequence ID" value="NZ_JASZZN010000003.1"/>
</dbReference>
<keyword evidence="3" id="KW-1185">Reference proteome</keyword>
<name>A0ABT7PDP0_9BACT</name>